<dbReference type="Proteomes" id="UP000046947">
    <property type="component" value="Unassembled WGS sequence"/>
</dbReference>
<evidence type="ECO:0000313" key="3">
    <source>
        <dbReference type="EMBL" id="CFE60102.1"/>
    </source>
</evidence>
<feature type="compositionally biased region" description="Basic and acidic residues" evidence="1">
    <location>
        <begin position="1"/>
        <end position="17"/>
    </location>
</feature>
<accession>A0A655APJ9</accession>
<evidence type="ECO:0000313" key="2">
    <source>
        <dbReference type="EMBL" id="CFE38851.1"/>
    </source>
</evidence>
<evidence type="ECO:0000313" key="8">
    <source>
        <dbReference type="Proteomes" id="UP000046947"/>
    </source>
</evidence>
<evidence type="ECO:0000313" key="7">
    <source>
        <dbReference type="Proteomes" id="UP000044938"/>
    </source>
</evidence>
<dbReference type="Proteomes" id="UP000050164">
    <property type="component" value="Unassembled WGS sequence"/>
</dbReference>
<evidence type="ECO:0000313" key="5">
    <source>
        <dbReference type="EMBL" id="CKT94897.1"/>
    </source>
</evidence>
<evidence type="ECO:0000313" key="4">
    <source>
        <dbReference type="EMBL" id="CKT06817.1"/>
    </source>
</evidence>
<evidence type="ECO:0000313" key="11">
    <source>
        <dbReference type="Proteomes" id="UP000050164"/>
    </source>
</evidence>
<feature type="region of interest" description="Disordered" evidence="1">
    <location>
        <begin position="1"/>
        <end position="36"/>
    </location>
</feature>
<sequence length="61" mass="6774">MRQRQLDAVDAAGDSRSRGQSAQNRHGDRFRVGQHQKVGELGLTDRHLGHRAPVGQFVLAE</sequence>
<dbReference type="EMBL" id="CNFT01001253">
    <property type="protein sequence ID" value="CKT06817.1"/>
    <property type="molecule type" value="Genomic_DNA"/>
</dbReference>
<evidence type="ECO:0000256" key="1">
    <source>
        <dbReference type="SAM" id="MobiDB-lite"/>
    </source>
</evidence>
<dbReference type="Proteomes" id="UP000044938">
    <property type="component" value="Unassembled WGS sequence"/>
</dbReference>
<name>A0A655APJ9_MYCTX</name>
<evidence type="ECO:0000313" key="10">
    <source>
        <dbReference type="Proteomes" id="UP000048948"/>
    </source>
</evidence>
<proteinExistence type="predicted"/>
<dbReference type="AlphaFoldDB" id="A0A655APJ9"/>
<dbReference type="Proteomes" id="UP000048948">
    <property type="component" value="Unassembled WGS sequence"/>
</dbReference>
<dbReference type="EMBL" id="CNGE01001273">
    <property type="protein sequence ID" value="CKT94897.1"/>
    <property type="molecule type" value="Genomic_DNA"/>
</dbReference>
<gene>
    <name evidence="2" type="ORF">ERS007681_01220</name>
    <name evidence="3" type="ORF">ERS007688_02848</name>
    <name evidence="6" type="ORF">ERS007720_00208</name>
    <name evidence="5" type="ORF">ERS027646_04310</name>
    <name evidence="4" type="ORF">ERS027659_03915</name>
</gene>
<dbReference type="Proteomes" id="UP000048289">
    <property type="component" value="Unassembled WGS sequence"/>
</dbReference>
<evidence type="ECO:0000313" key="9">
    <source>
        <dbReference type="Proteomes" id="UP000048289"/>
    </source>
</evidence>
<dbReference type="EMBL" id="CSAJ01000013">
    <property type="protein sequence ID" value="COV43281.1"/>
    <property type="molecule type" value="Genomic_DNA"/>
</dbReference>
<reference evidence="7 8" key="1">
    <citation type="submission" date="2015-03" db="EMBL/GenBank/DDBJ databases">
        <authorList>
            <consortium name="Pathogen Informatics"/>
        </authorList>
    </citation>
    <scope>NUCLEOTIDE SEQUENCE [LARGE SCALE GENOMIC DNA]</scope>
    <source>
        <strain evidence="5 10">Bir 172</strain>
        <strain evidence="4 11">Bir 185</strain>
        <strain evidence="2 9">G09901357</strain>
        <strain evidence="3 8">H09601792</strain>
        <strain evidence="6 7">M09401471</strain>
    </source>
</reference>
<dbReference type="EMBL" id="CFOE01000113">
    <property type="protein sequence ID" value="CFE38851.1"/>
    <property type="molecule type" value="Genomic_DNA"/>
</dbReference>
<dbReference type="EMBL" id="CFOH01000529">
    <property type="protein sequence ID" value="CFE60102.1"/>
    <property type="molecule type" value="Genomic_DNA"/>
</dbReference>
<evidence type="ECO:0000313" key="6">
    <source>
        <dbReference type="EMBL" id="COV43281.1"/>
    </source>
</evidence>
<protein>
    <submittedName>
        <fullName evidence="5">Uncharacterized protein</fullName>
    </submittedName>
</protein>
<organism evidence="5 10">
    <name type="scientific">Mycobacterium tuberculosis</name>
    <dbReference type="NCBI Taxonomy" id="1773"/>
    <lineage>
        <taxon>Bacteria</taxon>
        <taxon>Bacillati</taxon>
        <taxon>Actinomycetota</taxon>
        <taxon>Actinomycetes</taxon>
        <taxon>Mycobacteriales</taxon>
        <taxon>Mycobacteriaceae</taxon>
        <taxon>Mycobacterium</taxon>
        <taxon>Mycobacterium tuberculosis complex</taxon>
    </lineage>
</organism>